<keyword evidence="3" id="KW-1185">Reference proteome</keyword>
<comment type="caution">
    <text evidence="2">The sequence shown here is derived from an EMBL/GenBank/DDBJ whole genome shotgun (WGS) entry which is preliminary data.</text>
</comment>
<sequence>MRIRDTSELRRDDHAGPLSPRDRILRDIAEVEAEYAAGQIPFVAYVNHKRLLLRQL</sequence>
<evidence type="ECO:0000313" key="3">
    <source>
        <dbReference type="Proteomes" id="UP000318331"/>
    </source>
</evidence>
<dbReference type="Proteomes" id="UP000318331">
    <property type="component" value="Unassembled WGS sequence"/>
</dbReference>
<feature type="region of interest" description="Disordered" evidence="1">
    <location>
        <begin position="1"/>
        <end position="20"/>
    </location>
</feature>
<dbReference type="RefSeq" id="WP_170206000.1">
    <property type="nucleotide sequence ID" value="NZ_BAAAYS010000030.1"/>
</dbReference>
<organism evidence="2 3">
    <name type="scientific">Klugiella xanthotipulae</name>
    <dbReference type="NCBI Taxonomy" id="244735"/>
    <lineage>
        <taxon>Bacteria</taxon>
        <taxon>Bacillati</taxon>
        <taxon>Actinomycetota</taxon>
        <taxon>Actinomycetes</taxon>
        <taxon>Micrococcales</taxon>
        <taxon>Microbacteriaceae</taxon>
        <taxon>Klugiella</taxon>
    </lineage>
</organism>
<gene>
    <name evidence="2" type="ORF">FB466_0714</name>
</gene>
<protein>
    <submittedName>
        <fullName evidence="2">Uncharacterized protein</fullName>
    </submittedName>
</protein>
<dbReference type="AlphaFoldDB" id="A0A543I5Q6"/>
<name>A0A543I5Q6_9MICO</name>
<accession>A0A543I5Q6</accession>
<evidence type="ECO:0000313" key="2">
    <source>
        <dbReference type="EMBL" id="TQM65894.1"/>
    </source>
</evidence>
<reference evidence="2 3" key="1">
    <citation type="submission" date="2019-06" db="EMBL/GenBank/DDBJ databases">
        <title>Sequencing the genomes of 1000 actinobacteria strains.</title>
        <authorList>
            <person name="Klenk H.-P."/>
        </authorList>
    </citation>
    <scope>NUCLEOTIDE SEQUENCE [LARGE SCALE GENOMIC DNA]</scope>
    <source>
        <strain evidence="2 3">DSM 18031</strain>
    </source>
</reference>
<evidence type="ECO:0000256" key="1">
    <source>
        <dbReference type="SAM" id="MobiDB-lite"/>
    </source>
</evidence>
<dbReference type="EMBL" id="VFPN01000001">
    <property type="protein sequence ID" value="TQM65894.1"/>
    <property type="molecule type" value="Genomic_DNA"/>
</dbReference>
<proteinExistence type="predicted"/>